<dbReference type="InterPro" id="IPR009078">
    <property type="entry name" value="Ferritin-like_SF"/>
</dbReference>
<gene>
    <name evidence="1" type="ORF">GCM10010361_07110</name>
</gene>
<organism evidence="1 2">
    <name type="scientific">Streptomyces olivaceiscleroticus</name>
    <dbReference type="NCBI Taxonomy" id="68245"/>
    <lineage>
        <taxon>Bacteria</taxon>
        <taxon>Bacillati</taxon>
        <taxon>Actinomycetota</taxon>
        <taxon>Actinomycetes</taxon>
        <taxon>Kitasatosporales</taxon>
        <taxon>Streptomycetaceae</taxon>
        <taxon>Streptomyces</taxon>
    </lineage>
</organism>
<evidence type="ECO:0008006" key="3">
    <source>
        <dbReference type="Google" id="ProtNLM"/>
    </source>
</evidence>
<proteinExistence type="predicted"/>
<keyword evidence="2" id="KW-1185">Reference proteome</keyword>
<evidence type="ECO:0000313" key="2">
    <source>
        <dbReference type="Proteomes" id="UP001500909"/>
    </source>
</evidence>
<reference evidence="1 2" key="1">
    <citation type="journal article" date="2019" name="Int. J. Syst. Evol. Microbiol.">
        <title>The Global Catalogue of Microorganisms (GCM) 10K type strain sequencing project: providing services to taxonomists for standard genome sequencing and annotation.</title>
        <authorList>
            <consortium name="The Broad Institute Genomics Platform"/>
            <consortium name="The Broad Institute Genome Sequencing Center for Infectious Disease"/>
            <person name="Wu L."/>
            <person name="Ma J."/>
        </authorList>
    </citation>
    <scope>NUCLEOTIDE SEQUENCE [LARGE SCALE GENOMIC DNA]</scope>
    <source>
        <strain evidence="1 2">JCM 4805</strain>
    </source>
</reference>
<dbReference type="SUPFAM" id="SSF47240">
    <property type="entry name" value="Ferritin-like"/>
    <property type="match status" value="1"/>
</dbReference>
<dbReference type="EMBL" id="BAAABY010000007">
    <property type="protein sequence ID" value="GAA0445883.1"/>
    <property type="molecule type" value="Genomic_DNA"/>
</dbReference>
<dbReference type="InterPro" id="IPR012348">
    <property type="entry name" value="RNR-like"/>
</dbReference>
<name>A0ABN0ZFL1_9ACTN</name>
<dbReference type="Proteomes" id="UP001500909">
    <property type="component" value="Unassembled WGS sequence"/>
</dbReference>
<accession>A0ABN0ZFL1</accession>
<dbReference type="RefSeq" id="WP_346092897.1">
    <property type="nucleotide sequence ID" value="NZ_BAAABY010000007.1"/>
</dbReference>
<sequence length="325" mass="36229">MTDATPAADWDAAPGLLDGAKTLDLTAEQCDLAYWLRHVAQGTLRGRAVTGHLDEAPVPAYMKEPGPLREALILELGYRSVAEEMATRALGYYVAHAPGIAELEFYATQLLDEARHARVFRKHLVELGMPAETLVQDIHEMAADYRTRVLRPIEEYCLEIVRDRADFVGGVAVFTLVVEGVLAPAAELSERKWDPLDPAAGEISRGAAIDEIRHLTVGSSILRDHLVARPAYRPRLLDILREGRKLWDDLPDSEYVLAREELFQEGMRQHADVVGAYEIWPGRRMLDTTPEERYAMAGRWTDEMTEVRLVHMGLPEAVAVLGGEG</sequence>
<comment type="caution">
    <text evidence="1">The sequence shown here is derived from an EMBL/GenBank/DDBJ whole genome shotgun (WGS) entry which is preliminary data.</text>
</comment>
<protein>
    <recommendedName>
        <fullName evidence="3">VlmB-like protein</fullName>
    </recommendedName>
</protein>
<evidence type="ECO:0000313" key="1">
    <source>
        <dbReference type="EMBL" id="GAA0445883.1"/>
    </source>
</evidence>
<dbReference type="Gene3D" id="1.10.620.20">
    <property type="entry name" value="Ribonucleotide Reductase, subunit A"/>
    <property type="match status" value="1"/>
</dbReference>